<keyword evidence="3" id="KW-0813">Transport</keyword>
<dbReference type="GO" id="GO:0005886">
    <property type="term" value="C:plasma membrane"/>
    <property type="evidence" value="ECO:0007669"/>
    <property type="project" value="UniProtKB-SubCell"/>
</dbReference>
<dbReference type="InterPro" id="IPR035906">
    <property type="entry name" value="MetI-like_sf"/>
</dbReference>
<dbReference type="OrthoDB" id="11402at2157"/>
<evidence type="ECO:0000313" key="10">
    <source>
        <dbReference type="EMBL" id="QLC49775.1"/>
    </source>
</evidence>
<dbReference type="Gene3D" id="1.10.3720.10">
    <property type="entry name" value="MetI-like"/>
    <property type="match status" value="1"/>
</dbReference>
<evidence type="ECO:0000256" key="2">
    <source>
        <dbReference type="ARBA" id="ARBA00007069"/>
    </source>
</evidence>
<feature type="transmembrane region" description="Helical" evidence="8">
    <location>
        <begin position="101"/>
        <end position="126"/>
    </location>
</feature>
<name>A0A7D5E910_9EURY</name>
<evidence type="ECO:0000256" key="3">
    <source>
        <dbReference type="ARBA" id="ARBA00022448"/>
    </source>
</evidence>
<dbReference type="InterPro" id="IPR000515">
    <property type="entry name" value="MetI-like"/>
</dbReference>
<keyword evidence="7 8" id="KW-0472">Membrane</keyword>
<gene>
    <name evidence="10" type="primary">pstA</name>
    <name evidence="10" type="ORF">HWN40_05700</name>
</gene>
<evidence type="ECO:0000256" key="4">
    <source>
        <dbReference type="ARBA" id="ARBA00022475"/>
    </source>
</evidence>
<dbReference type="InterPro" id="IPR005672">
    <property type="entry name" value="Phosphate_PstA"/>
</dbReference>
<keyword evidence="4 8" id="KW-1003">Cell membrane</keyword>
<proteinExistence type="inferred from homology"/>
<feature type="transmembrane region" description="Helical" evidence="8">
    <location>
        <begin position="132"/>
        <end position="153"/>
    </location>
</feature>
<dbReference type="Proteomes" id="UP000509594">
    <property type="component" value="Chromosome"/>
</dbReference>
<comment type="similarity">
    <text evidence="2 8">Belongs to the binding-protein-dependent transport system permease family. CysTW subfamily.</text>
</comment>
<evidence type="ECO:0000256" key="5">
    <source>
        <dbReference type="ARBA" id="ARBA00022692"/>
    </source>
</evidence>
<protein>
    <recommendedName>
        <fullName evidence="8">Phosphate transport system permease protein PstA</fullName>
    </recommendedName>
</protein>
<feature type="transmembrane region" description="Helical" evidence="8">
    <location>
        <begin position="63"/>
        <end position="89"/>
    </location>
</feature>
<evidence type="ECO:0000259" key="9">
    <source>
        <dbReference type="PROSITE" id="PS50928"/>
    </source>
</evidence>
<sequence>MNIRRMEGTIFKGISYTAASLTILALVLILGRITLEAIPSLSLEMIFTPESEAAGFGGGLANAIIGTIILSLGSTLLATPFAVGTAIYLKRYAGDGKFVRFFSFMLDVMSGTPSIVLGIFALLLLVYSMRTITGGFSMISGIIALAILILPVLERASEAAIESVPTEIEHASYALGANKWETIKLITIPYALSGILTGFVLSVGRAAEESAVVILSAGYSQFIPEFKTLPNEKFLFGIKIYPFQDLIAALPITVYHSFEFPHMIDRSEGFAAAFVLIAIVMIINAIARLIVWRRRIG</sequence>
<dbReference type="CDD" id="cd06261">
    <property type="entry name" value="TM_PBP2"/>
    <property type="match status" value="1"/>
</dbReference>
<evidence type="ECO:0000313" key="11">
    <source>
        <dbReference type="Proteomes" id="UP000509594"/>
    </source>
</evidence>
<evidence type="ECO:0000256" key="1">
    <source>
        <dbReference type="ARBA" id="ARBA00004651"/>
    </source>
</evidence>
<feature type="transmembrane region" description="Helical" evidence="8">
    <location>
        <begin position="270"/>
        <end position="291"/>
    </location>
</feature>
<dbReference type="GO" id="GO:0035435">
    <property type="term" value="P:phosphate ion transmembrane transport"/>
    <property type="evidence" value="ECO:0007669"/>
    <property type="project" value="InterPro"/>
</dbReference>
<dbReference type="PANTHER" id="PTHR43470:SF3">
    <property type="entry name" value="PHOSPHATE TRANSPORT SYSTEM PERMEASE PROTEIN PSTA-RELATED"/>
    <property type="match status" value="1"/>
</dbReference>
<dbReference type="NCBIfam" id="TIGR00974">
    <property type="entry name" value="3a0107s02c"/>
    <property type="match status" value="1"/>
</dbReference>
<dbReference type="EMBL" id="CP058215">
    <property type="protein sequence ID" value="QLC49775.1"/>
    <property type="molecule type" value="Genomic_DNA"/>
</dbReference>
<accession>A0A7D5E910</accession>
<dbReference type="KEGG" id="mzi:HWN40_05700"/>
<dbReference type="SUPFAM" id="SSF161098">
    <property type="entry name" value="MetI-like"/>
    <property type="match status" value="1"/>
</dbReference>
<feature type="transmembrane region" description="Helical" evidence="8">
    <location>
        <begin position="21"/>
        <end position="43"/>
    </location>
</feature>
<dbReference type="GO" id="GO:0005315">
    <property type="term" value="F:phosphate transmembrane transporter activity"/>
    <property type="evidence" value="ECO:0007669"/>
    <property type="project" value="InterPro"/>
</dbReference>
<dbReference type="PANTHER" id="PTHR43470">
    <property type="entry name" value="PHOSPHATE TRANSPORT SYSTEM PERMEASE PROTEIN PSTA-RELATED"/>
    <property type="match status" value="1"/>
</dbReference>
<organism evidence="10 11">
    <name type="scientific">Methanolobus zinderi</name>
    <dbReference type="NCBI Taxonomy" id="536044"/>
    <lineage>
        <taxon>Archaea</taxon>
        <taxon>Methanobacteriati</taxon>
        <taxon>Methanobacteriota</taxon>
        <taxon>Stenosarchaea group</taxon>
        <taxon>Methanomicrobia</taxon>
        <taxon>Methanosarcinales</taxon>
        <taxon>Methanosarcinaceae</taxon>
        <taxon>Methanolobus</taxon>
    </lineage>
</organism>
<feature type="domain" description="ABC transmembrane type-1" evidence="9">
    <location>
        <begin position="64"/>
        <end position="287"/>
    </location>
</feature>
<keyword evidence="5 8" id="KW-0812">Transmembrane</keyword>
<dbReference type="Pfam" id="PF00528">
    <property type="entry name" value="BPD_transp_1"/>
    <property type="match status" value="1"/>
</dbReference>
<keyword evidence="11" id="KW-1185">Reference proteome</keyword>
<comment type="subcellular location">
    <subcellularLocation>
        <location evidence="1 8">Cell membrane</location>
        <topology evidence="1 8">Multi-pass membrane protein</topology>
    </subcellularLocation>
</comment>
<dbReference type="AlphaFoldDB" id="A0A7D5E910"/>
<keyword evidence="6 8" id="KW-1133">Transmembrane helix</keyword>
<comment type="caution">
    <text evidence="8">Lacks conserved residue(s) required for the propagation of feature annotation.</text>
</comment>
<evidence type="ECO:0000256" key="6">
    <source>
        <dbReference type="ARBA" id="ARBA00022989"/>
    </source>
</evidence>
<dbReference type="PROSITE" id="PS50928">
    <property type="entry name" value="ABC_TM1"/>
    <property type="match status" value="1"/>
</dbReference>
<reference evidence="10 11" key="1">
    <citation type="submission" date="2020-06" db="EMBL/GenBank/DDBJ databases">
        <title>Methanolobus halotolerans sp. nov., isolated from a saline lake Tus in Siberia.</title>
        <authorList>
            <person name="Shen Y."/>
            <person name="Chen S.-C."/>
            <person name="Lai M.-C."/>
            <person name="Huang H.-H."/>
            <person name="Chiu H.-H."/>
            <person name="Tang S.-L."/>
            <person name="Rogozin D.Y."/>
            <person name="Degermendzhy A.G."/>
        </authorList>
    </citation>
    <scope>NUCLEOTIDE SEQUENCE [LARGE SCALE GENOMIC DNA]</scope>
    <source>
        <strain evidence="10 11">DSM 21339</strain>
    </source>
</reference>
<evidence type="ECO:0000256" key="7">
    <source>
        <dbReference type="ARBA" id="ARBA00023136"/>
    </source>
</evidence>
<evidence type="ECO:0000256" key="8">
    <source>
        <dbReference type="RuleBase" id="RU363043"/>
    </source>
</evidence>